<dbReference type="Proteomes" id="UP000765509">
    <property type="component" value="Unassembled WGS sequence"/>
</dbReference>
<evidence type="ECO:0000313" key="3">
    <source>
        <dbReference type="Proteomes" id="UP000765509"/>
    </source>
</evidence>
<evidence type="ECO:0000313" key="2">
    <source>
        <dbReference type="EMBL" id="MBW0543636.1"/>
    </source>
</evidence>
<proteinExistence type="predicted"/>
<reference evidence="2" key="1">
    <citation type="submission" date="2021-03" db="EMBL/GenBank/DDBJ databases">
        <title>Draft genome sequence of rust myrtle Austropuccinia psidii MF-1, a brazilian biotype.</title>
        <authorList>
            <person name="Quecine M.C."/>
            <person name="Pachon D.M.R."/>
            <person name="Bonatelli M.L."/>
            <person name="Correr F.H."/>
            <person name="Franceschini L.M."/>
            <person name="Leite T.F."/>
            <person name="Margarido G.R.A."/>
            <person name="Almeida C.A."/>
            <person name="Ferrarezi J.A."/>
            <person name="Labate C.A."/>
        </authorList>
    </citation>
    <scope>NUCLEOTIDE SEQUENCE</scope>
    <source>
        <strain evidence="2">MF-1</strain>
    </source>
</reference>
<feature type="compositionally biased region" description="Basic residues" evidence="1">
    <location>
        <begin position="10"/>
        <end position="20"/>
    </location>
</feature>
<feature type="compositionally biased region" description="Acidic residues" evidence="1">
    <location>
        <begin position="26"/>
        <end position="37"/>
    </location>
</feature>
<evidence type="ECO:0000256" key="1">
    <source>
        <dbReference type="SAM" id="MobiDB-lite"/>
    </source>
</evidence>
<evidence type="ECO:0008006" key="4">
    <source>
        <dbReference type="Google" id="ProtNLM"/>
    </source>
</evidence>
<accession>A0A9Q3FUE5</accession>
<name>A0A9Q3FUE5_9BASI</name>
<protein>
    <recommendedName>
        <fullName evidence="4">DUF4939 domain-containing protein</fullName>
    </recommendedName>
</protein>
<dbReference type="EMBL" id="AVOT02048407">
    <property type="protein sequence ID" value="MBW0543636.1"/>
    <property type="molecule type" value="Genomic_DNA"/>
</dbReference>
<dbReference type="AlphaFoldDB" id="A0A9Q3FUE5"/>
<comment type="caution">
    <text evidence="2">The sequence shown here is derived from an EMBL/GenBank/DDBJ whole genome shotgun (WGS) entry which is preliminary data.</text>
</comment>
<organism evidence="2 3">
    <name type="scientific">Austropuccinia psidii MF-1</name>
    <dbReference type="NCBI Taxonomy" id="1389203"/>
    <lineage>
        <taxon>Eukaryota</taxon>
        <taxon>Fungi</taxon>
        <taxon>Dikarya</taxon>
        <taxon>Basidiomycota</taxon>
        <taxon>Pucciniomycotina</taxon>
        <taxon>Pucciniomycetes</taxon>
        <taxon>Pucciniales</taxon>
        <taxon>Sphaerophragmiaceae</taxon>
        <taxon>Austropuccinia</taxon>
    </lineage>
</organism>
<sequence>MEGEAPSRRGGPRSRLGKLKVKGEDSVEVEESEDTEVEAALAGVPEASEAPNIALSNKSLVSKDNGANYSIHGTTHSRSCSQGKLKTASMKAPDYFNGTQAHKLRVFIQSCQLIFHNDPENFFSDRKKALYSTFFLTGRAGKWIEPYISNISNEDLSYLLNN</sequence>
<keyword evidence="3" id="KW-1185">Reference proteome</keyword>
<feature type="region of interest" description="Disordered" evidence="1">
    <location>
        <begin position="1"/>
        <end position="39"/>
    </location>
</feature>
<gene>
    <name evidence="2" type="ORF">O181_083351</name>
</gene>